<feature type="chain" id="PRO_5005206082" description="TIGR03016 family PEP-CTERM system-associated outer membrane protein" evidence="1">
    <location>
        <begin position="31"/>
        <end position="453"/>
    </location>
</feature>
<protein>
    <recommendedName>
        <fullName evidence="4">TIGR03016 family PEP-CTERM system-associated outer membrane protein</fullName>
    </recommendedName>
</protein>
<organism evidence="2 3">
    <name type="scientific">Marinobacter psychrophilus</name>
    <dbReference type="NCBI Taxonomy" id="330734"/>
    <lineage>
        <taxon>Bacteria</taxon>
        <taxon>Pseudomonadati</taxon>
        <taxon>Pseudomonadota</taxon>
        <taxon>Gammaproteobacteria</taxon>
        <taxon>Pseudomonadales</taxon>
        <taxon>Marinobacteraceae</taxon>
        <taxon>Marinobacter</taxon>
    </lineage>
</organism>
<sequence>MERRAGKRFGRSSAALIAVCGLPLPLAAQVADGSTLQSIAGSASVFTAATHTRTDSVGGTDTRTEPSVGVSGRIGGVLASGANSLALQYGGTLETRRDTSVGDQTDTSSISGAASYAYFDPAQPLDFNLGHTVSSVRNNTGFVVNPSSYETRNTLSAGAGLRFNAGSLSTLRLFSQAGQSFGGGDLSDENSLTAGAELTRRLSERSSASLNANRSWSDGSSVDQTIDSAELVYRRDLENGSFSIGGGQSWATTEYSNNTETDSDALTGFLDRSWVADQYRTSLQYNRRLSDSATELSLNLPPEFDFLPETVELRDLVVSDSVSISHSTDLLCNACTLSVAAEAALLKSQISGDKTHEYRSSVSLGVQLTDLQRITFGYSWQGDAEDQAGTIVDQIHRFDTRWSRQLAENTEFAVAFNQSYLRSDLGSGTGSDDRDQYVIRLELTHGFALNGRR</sequence>
<evidence type="ECO:0000256" key="1">
    <source>
        <dbReference type="SAM" id="SignalP"/>
    </source>
</evidence>
<dbReference type="PATRIC" id="fig|330734.3.peg.2193"/>
<dbReference type="STRING" id="330734.ABA45_10430"/>
<keyword evidence="3" id="KW-1185">Reference proteome</keyword>
<accession>A0A0H4I4W9</accession>
<dbReference type="EMBL" id="CP011494">
    <property type="protein sequence ID" value="AKO52770.1"/>
    <property type="molecule type" value="Genomic_DNA"/>
</dbReference>
<evidence type="ECO:0008006" key="4">
    <source>
        <dbReference type="Google" id="ProtNLM"/>
    </source>
</evidence>
<dbReference type="RefSeq" id="WP_048385924.1">
    <property type="nucleotide sequence ID" value="NZ_CP011494.1"/>
</dbReference>
<dbReference type="Proteomes" id="UP000036406">
    <property type="component" value="Chromosome"/>
</dbReference>
<proteinExistence type="predicted"/>
<evidence type="ECO:0000313" key="2">
    <source>
        <dbReference type="EMBL" id="AKO52770.1"/>
    </source>
</evidence>
<gene>
    <name evidence="2" type="ORF">ABA45_10430</name>
</gene>
<reference evidence="2 3" key="1">
    <citation type="submission" date="2015-05" db="EMBL/GenBank/DDBJ databases">
        <title>Complete genome of Marinobacter psychrophilus strain 20041T isolated from sea-ice of the Canadian Basin.</title>
        <authorList>
            <person name="Song L."/>
            <person name="Ren L."/>
            <person name="Yu Y."/>
            <person name="Wang X."/>
        </authorList>
    </citation>
    <scope>NUCLEOTIDE SEQUENCE [LARGE SCALE GENOMIC DNA]</scope>
    <source>
        <strain evidence="2 3">20041</strain>
    </source>
</reference>
<name>A0A0H4I4W9_9GAMM</name>
<keyword evidence="1" id="KW-0732">Signal</keyword>
<dbReference type="KEGG" id="mpq:ABA45_10430"/>
<dbReference type="AlphaFoldDB" id="A0A0H4I4W9"/>
<feature type="signal peptide" evidence="1">
    <location>
        <begin position="1"/>
        <end position="30"/>
    </location>
</feature>
<evidence type="ECO:0000313" key="3">
    <source>
        <dbReference type="Proteomes" id="UP000036406"/>
    </source>
</evidence>